<dbReference type="GO" id="GO:0005886">
    <property type="term" value="C:plasma membrane"/>
    <property type="evidence" value="ECO:0007669"/>
    <property type="project" value="UniProtKB-SubCell"/>
</dbReference>
<proteinExistence type="inferred from homology"/>
<dbReference type="RefSeq" id="WP_093834498.1">
    <property type="nucleotide sequence ID" value="NZ_FOLQ01000034.1"/>
</dbReference>
<feature type="transmembrane region" description="Helical" evidence="8">
    <location>
        <begin position="332"/>
        <end position="352"/>
    </location>
</feature>
<name>A0A1I2GR22_9BACT</name>
<keyword evidence="4 8" id="KW-0812">Transmembrane</keyword>
<accession>A0A1I2GR22</accession>
<feature type="transmembrane region" description="Helical" evidence="8">
    <location>
        <begin position="389"/>
        <end position="409"/>
    </location>
</feature>
<feature type="transmembrane region" description="Helical" evidence="8">
    <location>
        <begin position="66"/>
        <end position="84"/>
    </location>
</feature>
<evidence type="ECO:0000313" key="9">
    <source>
        <dbReference type="EMBL" id="SFF19439.1"/>
    </source>
</evidence>
<evidence type="ECO:0000256" key="2">
    <source>
        <dbReference type="ARBA" id="ARBA00022475"/>
    </source>
</evidence>
<evidence type="ECO:0000313" key="10">
    <source>
        <dbReference type="Proteomes" id="UP000198598"/>
    </source>
</evidence>
<keyword evidence="3" id="KW-0808">Transferase</keyword>
<feature type="transmembrane region" description="Helical" evidence="8">
    <location>
        <begin position="359"/>
        <end position="377"/>
    </location>
</feature>
<evidence type="ECO:0000256" key="3">
    <source>
        <dbReference type="ARBA" id="ARBA00022679"/>
    </source>
</evidence>
<feature type="transmembrane region" description="Helical" evidence="8">
    <location>
        <begin position="16"/>
        <end position="34"/>
    </location>
</feature>
<evidence type="ECO:0008006" key="11">
    <source>
        <dbReference type="Google" id="ProtNLM"/>
    </source>
</evidence>
<dbReference type="STRING" id="662367.SAMN05216167_13434"/>
<feature type="transmembrane region" description="Helical" evidence="8">
    <location>
        <begin position="122"/>
        <end position="150"/>
    </location>
</feature>
<feature type="transmembrane region" description="Helical" evidence="8">
    <location>
        <begin position="90"/>
        <end position="110"/>
    </location>
</feature>
<comment type="similarity">
    <text evidence="7">Belongs to the glycosyltransferase 87 family.</text>
</comment>
<keyword evidence="10" id="KW-1185">Reference proteome</keyword>
<feature type="transmembrane region" description="Helical" evidence="8">
    <location>
        <begin position="170"/>
        <end position="190"/>
    </location>
</feature>
<sequence length="426" mass="49849">MTTTSSKINKSRKQAVIQYFLLAVVIAYCLLCAVKGGDFDVFLDAAQKMAAHQNIYRPPFIKGLQYYYSPFFALLLIPFSYLPFVIPEFAWLLLSTFLLFRTWVLTSRYFNLTFLSQKQLNWWMFLTLFLAIRFLLYNYSMIQMTIFLMWATLESLALFEKRQFIPGGLLLGFACTTKLLPILFLPYLLYRRYVKGFLSTVFFFGLFLFIPALFLGNKFNTFLLQEWWVVINPANKENSLESDLGTHSLVSLIPVYLTETHNKIDLKRNFIDLTPAQAVLITNIIRLVFALATLFFLRSLPFKRNTDKLQTIWECAYLFLITPLLFPHQQKYAFLYILPAIIYLLYYLLIIFKVRGKNRFILLTVFSLNALIFTPFISSDLLGRYAYDVLQHFRVLSISTIGLCVLLAICTSERLRNYLVHQVNRN</sequence>
<evidence type="ECO:0000256" key="6">
    <source>
        <dbReference type="ARBA" id="ARBA00023136"/>
    </source>
</evidence>
<dbReference type="EMBL" id="FOLQ01000034">
    <property type="protein sequence ID" value="SFF19439.1"/>
    <property type="molecule type" value="Genomic_DNA"/>
</dbReference>
<evidence type="ECO:0000256" key="1">
    <source>
        <dbReference type="ARBA" id="ARBA00004651"/>
    </source>
</evidence>
<keyword evidence="5 8" id="KW-1133">Transmembrane helix</keyword>
<dbReference type="AlphaFoldDB" id="A0A1I2GR22"/>
<protein>
    <recommendedName>
        <fullName evidence="11">Alpha-1,2-mannosyltransferase</fullName>
    </recommendedName>
</protein>
<feature type="transmembrane region" description="Helical" evidence="8">
    <location>
        <begin position="276"/>
        <end position="297"/>
    </location>
</feature>
<feature type="transmembrane region" description="Helical" evidence="8">
    <location>
        <begin position="197"/>
        <end position="216"/>
    </location>
</feature>
<evidence type="ECO:0000256" key="8">
    <source>
        <dbReference type="SAM" id="Phobius"/>
    </source>
</evidence>
<evidence type="ECO:0000256" key="7">
    <source>
        <dbReference type="ARBA" id="ARBA00024033"/>
    </source>
</evidence>
<evidence type="ECO:0000256" key="4">
    <source>
        <dbReference type="ARBA" id="ARBA00022692"/>
    </source>
</evidence>
<evidence type="ECO:0000256" key="5">
    <source>
        <dbReference type="ARBA" id="ARBA00022989"/>
    </source>
</evidence>
<dbReference type="GO" id="GO:0016758">
    <property type="term" value="F:hexosyltransferase activity"/>
    <property type="evidence" value="ECO:0007669"/>
    <property type="project" value="InterPro"/>
</dbReference>
<feature type="transmembrane region" description="Helical" evidence="8">
    <location>
        <begin position="309"/>
        <end position="326"/>
    </location>
</feature>
<dbReference type="Proteomes" id="UP000198598">
    <property type="component" value="Unassembled WGS sequence"/>
</dbReference>
<dbReference type="InterPro" id="IPR018584">
    <property type="entry name" value="GT87"/>
</dbReference>
<reference evidence="9 10" key="1">
    <citation type="submission" date="2016-10" db="EMBL/GenBank/DDBJ databases">
        <authorList>
            <person name="de Groot N.N."/>
        </authorList>
    </citation>
    <scope>NUCLEOTIDE SEQUENCE [LARGE SCALE GENOMIC DNA]</scope>
    <source>
        <strain evidence="9 10">DSM 26130</strain>
    </source>
</reference>
<dbReference type="Pfam" id="PF09594">
    <property type="entry name" value="GT87"/>
    <property type="match status" value="1"/>
</dbReference>
<organism evidence="9 10">
    <name type="scientific">Spirosoma endophyticum</name>
    <dbReference type="NCBI Taxonomy" id="662367"/>
    <lineage>
        <taxon>Bacteria</taxon>
        <taxon>Pseudomonadati</taxon>
        <taxon>Bacteroidota</taxon>
        <taxon>Cytophagia</taxon>
        <taxon>Cytophagales</taxon>
        <taxon>Cytophagaceae</taxon>
        <taxon>Spirosoma</taxon>
    </lineage>
</organism>
<gene>
    <name evidence="9" type="ORF">SAMN05216167_13434</name>
</gene>
<dbReference type="OrthoDB" id="976324at2"/>
<keyword evidence="6 8" id="KW-0472">Membrane</keyword>
<keyword evidence="2" id="KW-1003">Cell membrane</keyword>
<comment type="subcellular location">
    <subcellularLocation>
        <location evidence="1">Cell membrane</location>
        <topology evidence="1">Multi-pass membrane protein</topology>
    </subcellularLocation>
</comment>